<protein>
    <submittedName>
        <fullName evidence="4">Uncharacterized protein</fullName>
    </submittedName>
</protein>
<comment type="caution">
    <text evidence="4">The sequence shown here is derived from an EMBL/GenBank/DDBJ whole genome shotgun (WGS) entry which is preliminary data.</text>
</comment>
<dbReference type="STRING" id="65357.A0A024G803"/>
<dbReference type="InterPro" id="IPR036770">
    <property type="entry name" value="Ankyrin_rpt-contain_sf"/>
</dbReference>
<sequence>MGSKLSKNSVVPQNVISQLSGTAKNKEHTKLNSLFPEPSTLQDTKFNAKKRSQNASFDENAIQFIQVVKGGKVNELEAIYKSIRDEERSNLINYRGMWGCTPLLSACLYGQTDVAIWLLDHDADKDLCNERGVTPILLAALEGMTTVISKLISDGTLSHQLEMDSRVGIVYNAAIDRNMRLSPLLAASANGHVDIVELLLCNGAECNQTVNSVAPDGTIYQQSALLLSVKYRHSAVTRILLRYAADITLCDEDGNNALMLACSAIDEDCAIVLIEHAKQRNCAETVLLKCNVQGYTAIHYASLYNLPTICQRIIESLEPIKLSLLLSMKTNTFDETALHLASQKQNAGIVTILFEANANGEFQDSSGELARKLFLQ</sequence>
<keyword evidence="2 3" id="KW-0040">ANK repeat</keyword>
<evidence type="ECO:0000313" key="4">
    <source>
        <dbReference type="EMBL" id="CCI42868.1"/>
    </source>
</evidence>
<dbReference type="EMBL" id="CAIX01000040">
    <property type="protein sequence ID" value="CCI42868.1"/>
    <property type="molecule type" value="Genomic_DNA"/>
</dbReference>
<dbReference type="Pfam" id="PF12796">
    <property type="entry name" value="Ank_2"/>
    <property type="match status" value="2"/>
</dbReference>
<evidence type="ECO:0000256" key="1">
    <source>
        <dbReference type="ARBA" id="ARBA00022737"/>
    </source>
</evidence>
<gene>
    <name evidence="4" type="ORF">BN9_036520</name>
</gene>
<feature type="repeat" description="ANK" evidence="3">
    <location>
        <begin position="333"/>
        <end position="365"/>
    </location>
</feature>
<dbReference type="PROSITE" id="PS50088">
    <property type="entry name" value="ANK_REPEAT"/>
    <property type="match status" value="2"/>
</dbReference>
<dbReference type="InterPro" id="IPR051165">
    <property type="entry name" value="Multifunctional_ANK_Repeat"/>
</dbReference>
<keyword evidence="1" id="KW-0677">Repeat</keyword>
<dbReference type="PROSITE" id="PS50297">
    <property type="entry name" value="ANK_REP_REGION"/>
    <property type="match status" value="1"/>
</dbReference>
<dbReference type="InterPro" id="IPR002110">
    <property type="entry name" value="Ankyrin_rpt"/>
</dbReference>
<feature type="repeat" description="ANK" evidence="3">
    <location>
        <begin position="179"/>
        <end position="211"/>
    </location>
</feature>
<organism evidence="4 5">
    <name type="scientific">Albugo candida</name>
    <dbReference type="NCBI Taxonomy" id="65357"/>
    <lineage>
        <taxon>Eukaryota</taxon>
        <taxon>Sar</taxon>
        <taxon>Stramenopiles</taxon>
        <taxon>Oomycota</taxon>
        <taxon>Peronosporomycetes</taxon>
        <taxon>Albuginales</taxon>
        <taxon>Albuginaceae</taxon>
        <taxon>Albugo</taxon>
    </lineage>
</organism>
<dbReference type="PANTHER" id="PTHR24123:SF141">
    <property type="entry name" value="ANKYRIN 2, ISOFORM U"/>
    <property type="match status" value="1"/>
</dbReference>
<name>A0A024G803_9STRA</name>
<dbReference type="SMART" id="SM00248">
    <property type="entry name" value="ANK"/>
    <property type="match status" value="7"/>
</dbReference>
<dbReference type="SUPFAM" id="SSF48403">
    <property type="entry name" value="Ankyrin repeat"/>
    <property type="match status" value="1"/>
</dbReference>
<dbReference type="InParanoid" id="A0A024G803"/>
<dbReference type="OrthoDB" id="20872at2759"/>
<dbReference type="Gene3D" id="1.25.40.20">
    <property type="entry name" value="Ankyrin repeat-containing domain"/>
    <property type="match status" value="2"/>
</dbReference>
<proteinExistence type="predicted"/>
<evidence type="ECO:0000313" key="5">
    <source>
        <dbReference type="Proteomes" id="UP000053237"/>
    </source>
</evidence>
<keyword evidence="5" id="KW-1185">Reference proteome</keyword>
<dbReference type="AlphaFoldDB" id="A0A024G803"/>
<reference evidence="4 5" key="1">
    <citation type="submission" date="2012-05" db="EMBL/GenBank/DDBJ databases">
        <title>Recombination and specialization in a pathogen metapopulation.</title>
        <authorList>
            <person name="Gardiner A."/>
            <person name="Kemen E."/>
            <person name="Schultz-Larsen T."/>
            <person name="MacLean D."/>
            <person name="Van Oosterhout C."/>
            <person name="Jones J.D.G."/>
        </authorList>
    </citation>
    <scope>NUCLEOTIDE SEQUENCE [LARGE SCALE GENOMIC DNA]</scope>
    <source>
        <strain evidence="4 5">Ac Nc2</strain>
    </source>
</reference>
<accession>A0A024G803</accession>
<evidence type="ECO:0000256" key="3">
    <source>
        <dbReference type="PROSITE-ProRule" id="PRU00023"/>
    </source>
</evidence>
<evidence type="ECO:0000256" key="2">
    <source>
        <dbReference type="ARBA" id="ARBA00023043"/>
    </source>
</evidence>
<dbReference type="Proteomes" id="UP000053237">
    <property type="component" value="Unassembled WGS sequence"/>
</dbReference>
<dbReference type="PANTHER" id="PTHR24123">
    <property type="entry name" value="ANKYRIN REPEAT-CONTAINING"/>
    <property type="match status" value="1"/>
</dbReference>